<keyword evidence="3" id="KW-1185">Reference proteome</keyword>
<dbReference type="PROSITE" id="PS00622">
    <property type="entry name" value="HTH_LUXR_1"/>
    <property type="match status" value="1"/>
</dbReference>
<dbReference type="InterPro" id="IPR041657">
    <property type="entry name" value="HTH_17"/>
</dbReference>
<dbReference type="EMBL" id="LGTK01000082">
    <property type="protein sequence ID" value="KPH71277.1"/>
    <property type="molecule type" value="Genomic_DNA"/>
</dbReference>
<comment type="caution">
    <text evidence="2">The sequence shown here is derived from an EMBL/GenBank/DDBJ whole genome shotgun (WGS) entry which is preliminary data.</text>
</comment>
<dbReference type="Pfam" id="PF12728">
    <property type="entry name" value="HTH_17"/>
    <property type="match status" value="1"/>
</dbReference>
<dbReference type="InterPro" id="IPR009061">
    <property type="entry name" value="DNA-bd_dom_put_sf"/>
</dbReference>
<dbReference type="SMART" id="SM00717">
    <property type="entry name" value="SANT"/>
    <property type="match status" value="2"/>
</dbReference>
<name>A0ABR5MFW2_9BACI</name>
<organism evidence="2 3">
    <name type="scientific">Oceanobacillus caeni</name>
    <dbReference type="NCBI Taxonomy" id="405946"/>
    <lineage>
        <taxon>Bacteria</taxon>
        <taxon>Bacillati</taxon>
        <taxon>Bacillota</taxon>
        <taxon>Bacilli</taxon>
        <taxon>Bacillales</taxon>
        <taxon>Bacillaceae</taxon>
        <taxon>Oceanobacillus</taxon>
    </lineage>
</organism>
<evidence type="ECO:0000313" key="3">
    <source>
        <dbReference type="Proteomes" id="UP000037854"/>
    </source>
</evidence>
<sequence>MRRSWTSDEITYLKDNVGLYKLTTIAQNLDRSYESVRVKMTRIYLSNTKSQMGYLTFHELATLLKVDRNTVKGWAENHNLPYFKKATRARKYFYFVDPSDFWEWAEQHKDKVQFSDIDPHSIPPEPEWVENERRKDKCTTKKRRYQKWTTKEETLLIKLREKGLSYKEIGEQMGRTAISVERRYKRILGK</sequence>
<dbReference type="RefSeq" id="WP_060669163.1">
    <property type="nucleotide sequence ID" value="NZ_JARTGE010000041.1"/>
</dbReference>
<dbReference type="InterPro" id="IPR000792">
    <property type="entry name" value="Tscrpt_reg_LuxR_C"/>
</dbReference>
<dbReference type="Proteomes" id="UP000037854">
    <property type="component" value="Unassembled WGS sequence"/>
</dbReference>
<dbReference type="InterPro" id="IPR001005">
    <property type="entry name" value="SANT/Myb"/>
</dbReference>
<dbReference type="SUPFAM" id="SSF46955">
    <property type="entry name" value="Putative DNA-binding domain"/>
    <property type="match status" value="1"/>
</dbReference>
<reference evidence="2 3" key="1">
    <citation type="submission" date="2015-07" db="EMBL/GenBank/DDBJ databases">
        <title>High-quality draft genome sequence of Oceanobacillus caeni HM6, a bacillus isolated from a human feces.</title>
        <authorList>
            <person name="Kumar J."/>
            <person name="Verma M.K."/>
            <person name="Pandey R."/>
            <person name="Bhambi M."/>
            <person name="Chauhan N."/>
        </authorList>
    </citation>
    <scope>NUCLEOTIDE SEQUENCE [LARGE SCALE GENOMIC DNA]</scope>
    <source>
        <strain evidence="2 3">HM6</strain>
    </source>
</reference>
<protein>
    <recommendedName>
        <fullName evidence="1">Myb-like domain-containing protein</fullName>
    </recommendedName>
</protein>
<proteinExistence type="predicted"/>
<feature type="domain" description="Myb-like" evidence="1">
    <location>
        <begin position="140"/>
        <end position="188"/>
    </location>
</feature>
<evidence type="ECO:0000313" key="2">
    <source>
        <dbReference type="EMBL" id="KPH71277.1"/>
    </source>
</evidence>
<dbReference type="PROSITE" id="PS50090">
    <property type="entry name" value="MYB_LIKE"/>
    <property type="match status" value="1"/>
</dbReference>
<dbReference type="Gene3D" id="1.10.10.10">
    <property type="entry name" value="Winged helix-like DNA-binding domain superfamily/Winged helix DNA-binding domain"/>
    <property type="match status" value="1"/>
</dbReference>
<accession>A0ABR5MFW2</accession>
<gene>
    <name evidence="2" type="ORF">AFL42_15740</name>
</gene>
<evidence type="ECO:0000259" key="1">
    <source>
        <dbReference type="PROSITE" id="PS50090"/>
    </source>
</evidence>
<dbReference type="InterPro" id="IPR036388">
    <property type="entry name" value="WH-like_DNA-bd_sf"/>
</dbReference>